<feature type="site" description="Interaction with host RNAP" evidence="1">
    <location>
        <position position="63"/>
    </location>
</feature>
<keyword evidence="1" id="KW-0945">Host-virus interaction</keyword>
<name>A0A6J5QHZ0_9CAUD</name>
<keyword evidence="1" id="KW-0808">Transferase</keyword>
<feature type="site" description="Interaction with host RNAP" evidence="1">
    <location>
        <position position="67"/>
    </location>
</feature>
<comment type="caution">
    <text evidence="1">Lacks conserved residue(s) required for the propagation of feature annotation.</text>
</comment>
<keyword evidence="1" id="KW-0548">Nucleotidyltransferase</keyword>
<dbReference type="EMBL" id="LR797272">
    <property type="protein sequence ID" value="CAB4197487.1"/>
    <property type="molecule type" value="Genomic_DNA"/>
</dbReference>
<keyword evidence="1" id="KW-0238">DNA-binding</keyword>
<dbReference type="GO" id="GO:0016779">
    <property type="term" value="F:nucleotidyltransferase activity"/>
    <property type="evidence" value="ECO:0007669"/>
    <property type="project" value="UniProtKB-KW"/>
</dbReference>
<dbReference type="EMBL" id="LR797019">
    <property type="protein sequence ID" value="CAB4181986.1"/>
    <property type="molecule type" value="Genomic_DNA"/>
</dbReference>
<evidence type="ECO:0000313" key="3">
    <source>
        <dbReference type="EMBL" id="CAB4181986.1"/>
    </source>
</evidence>
<dbReference type="InterPro" id="IPR046386">
    <property type="entry name" value="T4_sigma-like_factor"/>
</dbReference>
<feature type="DNA-binding region" evidence="1">
    <location>
        <position position="107"/>
    </location>
</feature>
<keyword evidence="1" id="KW-0804">Transcription</keyword>
<protein>
    <recommendedName>
        <fullName evidence="1">RNA polymerase sigma-like factor</fullName>
    </recommendedName>
    <alternativeName>
        <fullName evidence="1">Promoter specificity factor</fullName>
    </alternativeName>
</protein>
<gene>
    <name evidence="3" type="ORF">UFOVP1066_101</name>
    <name evidence="4" type="ORF">UFOVP1315_14</name>
    <name evidence="5" type="ORF">UFOVP1421_197</name>
    <name evidence="6" type="ORF">UFOVP1525_207</name>
    <name evidence="2" type="ORF">UFOVP909_170</name>
</gene>
<keyword evidence="1" id="KW-1195">Viral transcription</keyword>
<evidence type="ECO:0000256" key="1">
    <source>
        <dbReference type="HAMAP-Rule" id="MF_04164"/>
    </source>
</evidence>
<feature type="site" description="Interaction with host RNAP" evidence="1">
    <location>
        <position position="70"/>
    </location>
</feature>
<dbReference type="GO" id="GO:0019086">
    <property type="term" value="P:late viral transcription"/>
    <property type="evidence" value="ECO:0007669"/>
    <property type="project" value="UniProtKB-UniRule"/>
</dbReference>
<evidence type="ECO:0000313" key="4">
    <source>
        <dbReference type="EMBL" id="CAB4197487.1"/>
    </source>
</evidence>
<dbReference type="HAMAP" id="MF_04164">
    <property type="entry name" value="T4_Sigma_like_factor"/>
    <property type="match status" value="1"/>
</dbReference>
<proteinExistence type="inferred from homology"/>
<accession>A0A6J5QHZ0</accession>
<sequence length="187" mass="21900">MAQYVNNADFLAAIVEMRAKKQEAEEKGLPKPIVSNYIGECILKIATHLSYKPNFINYSYRDEMISDGIENCLQYIDNFDPTKSNNPFAYFTQIIWYAFLRRIAKEKKQSYIKGKLIQDMPFEMFEVQEGDDKDYHNAYMDFVQNNSTFDDSWMDRKKEKAAKRKVDNTLNSFLDDENDTGLTQVDS</sequence>
<organism evidence="3">
    <name type="scientific">uncultured Caudovirales phage</name>
    <dbReference type="NCBI Taxonomy" id="2100421"/>
    <lineage>
        <taxon>Viruses</taxon>
        <taxon>Duplodnaviria</taxon>
        <taxon>Heunggongvirae</taxon>
        <taxon>Uroviricota</taxon>
        <taxon>Caudoviricetes</taxon>
        <taxon>Peduoviridae</taxon>
        <taxon>Maltschvirus</taxon>
        <taxon>Maltschvirus maltsch</taxon>
    </lineage>
</organism>
<comment type="function">
    <text evidence="1">Plays a role in the transcription of the viral late genes by acting as a late promoter recognition subunit. Associates with host RNA polymerase (RNAP) core and thus replaces the host sigma-70/rpoD subunit in the complex. May also play a role in DNA packaging by interacting with the terminase subunit gp17.</text>
</comment>
<evidence type="ECO:0000313" key="6">
    <source>
        <dbReference type="EMBL" id="CAB5238703.1"/>
    </source>
</evidence>
<evidence type="ECO:0000313" key="5">
    <source>
        <dbReference type="EMBL" id="CAB4211590.1"/>
    </source>
</evidence>
<comment type="similarity">
    <text evidence="1">Belongs to the Tevenvirinae RNA polymerase sigma-like factor family.</text>
</comment>
<evidence type="ECO:0000313" key="2">
    <source>
        <dbReference type="EMBL" id="CAB4170904.1"/>
    </source>
</evidence>
<dbReference type="GO" id="GO:0016987">
    <property type="term" value="F:sigma factor activity"/>
    <property type="evidence" value="ECO:0007669"/>
    <property type="project" value="UniProtKB-UniRule"/>
</dbReference>
<keyword evidence="1" id="KW-0731">Sigma factor</keyword>
<keyword evidence="1" id="KW-0805">Transcription regulation</keyword>
<dbReference type="EMBL" id="LR796861">
    <property type="protein sequence ID" value="CAB4170904.1"/>
    <property type="molecule type" value="Genomic_DNA"/>
</dbReference>
<dbReference type="EMBL" id="LR798454">
    <property type="protein sequence ID" value="CAB5238703.1"/>
    <property type="molecule type" value="Genomic_DNA"/>
</dbReference>
<dbReference type="GO" id="GO:0003677">
    <property type="term" value="F:DNA binding"/>
    <property type="evidence" value="ECO:0007669"/>
    <property type="project" value="UniProtKB-UniRule"/>
</dbReference>
<dbReference type="EMBL" id="LR797375">
    <property type="protein sequence ID" value="CAB4211590.1"/>
    <property type="molecule type" value="Genomic_DNA"/>
</dbReference>
<reference evidence="3" key="1">
    <citation type="submission" date="2020-05" db="EMBL/GenBank/DDBJ databases">
        <authorList>
            <person name="Chiriac C."/>
            <person name="Salcher M."/>
            <person name="Ghai R."/>
            <person name="Kavagutti S V."/>
        </authorList>
    </citation>
    <scope>NUCLEOTIDE SEQUENCE</scope>
</reference>
<comment type="subunit">
    <text evidence="1">Interacts with the host RNA polymerase catalytic core formed by RpoA, RpoB, RpoC and RpoZ to form the RNAP-gp55 holoenzyme. Part of the transcription activation complex containing host RNAP, the viral RNA polymerase sigma-like factor, the late transcription coactivator, and the sliding clamp. Interacts with the terminase large subunit; this interaction may load the terminase onto DNA for packaging.</text>
</comment>